<dbReference type="RefSeq" id="WP_014834336.1">
    <property type="nucleotide sequence ID" value="NC_018081.1"/>
</dbReference>
<protein>
    <submittedName>
        <fullName evidence="1">Lipoprotein</fullName>
    </submittedName>
</protein>
<dbReference type="Proteomes" id="UP000002895">
    <property type="component" value="Chromosome"/>
</dbReference>
<keyword evidence="1" id="KW-0449">Lipoprotein</keyword>
<dbReference type="EMBL" id="CP003504">
    <property type="protein sequence ID" value="AFM69715.1"/>
    <property type="molecule type" value="Genomic_DNA"/>
</dbReference>
<evidence type="ECO:0000313" key="2">
    <source>
        <dbReference type="Proteomes" id="UP000002895"/>
    </source>
</evidence>
<accession>I6RZD7</accession>
<name>I6RZD7_ENTHA</name>
<gene>
    <name evidence="1" type="ordered locus">EHR_03715</name>
</gene>
<dbReference type="Gene3D" id="3.10.450.40">
    <property type="match status" value="1"/>
</dbReference>
<dbReference type="AlphaFoldDB" id="I6RZD7"/>
<dbReference type="KEGG" id="ehr:EHR_03715"/>
<dbReference type="PATRIC" id="fig|768486.3.peg.711"/>
<keyword evidence="2" id="KW-1185">Reference proteome</keyword>
<organism evidence="1 2">
    <name type="scientific">Enterococcus hirae (strain ATCC 9790 / DSM 20160 / JCM 8729 / LMG 6399 / NBRC 3181 / NCIMB 6459 / NCDO 1258 / NCTC 12367 / WDCM 00089 / R)</name>
    <dbReference type="NCBI Taxonomy" id="768486"/>
    <lineage>
        <taxon>Bacteria</taxon>
        <taxon>Bacillati</taxon>
        <taxon>Bacillota</taxon>
        <taxon>Bacilli</taxon>
        <taxon>Lactobacillales</taxon>
        <taxon>Enterococcaceae</taxon>
        <taxon>Enterococcus</taxon>
    </lineage>
</organism>
<dbReference type="HOGENOM" id="CLU_1335817_0_0_9"/>
<proteinExistence type="predicted"/>
<sequence>MKLFVWCLTVLTSFSLVMLVMFVFNYPYENYGNETKEIKVANVSSSSTSAEEIEEPEKFNVSLKEALETYQTCYPNQAITSVKVSQTVGPYYYEITGRDATKECSVRISTKTANIKKKVYRIRNKHEQATTEQSADLFNIKNLKSLSEVTEVAEKVAEKTTGTGKAVMWYLERQSGKSYWTITIKKK</sequence>
<dbReference type="eggNOG" id="COG3212">
    <property type="taxonomic scope" value="Bacteria"/>
</dbReference>
<evidence type="ECO:0000313" key="1">
    <source>
        <dbReference type="EMBL" id="AFM69715.1"/>
    </source>
</evidence>
<reference evidence="1 2" key="1">
    <citation type="journal article" date="2012" name="J. Bacteriol.">
        <title>Genome sequence of Enterococcus hirae (Streptococcus faecalis) ATCC 9790, a model organism for the study of ion transport, bioenergetics, and copper homeostasis.</title>
        <authorList>
            <person name="Gaechter T."/>
            <person name="Wunderlin C."/>
            <person name="Schmidheini T."/>
            <person name="Solioz M."/>
        </authorList>
    </citation>
    <scope>NUCLEOTIDE SEQUENCE [LARGE SCALE GENOMIC DNA]</scope>
    <source>
        <strain evidence="2">ATCC 9790 / DSM 20160 / JCM 8729 / LMG 6399 / NBRC 3181 / NCIMB 6459 / NCDO 1258 / NCTC 12367 / WDCM 00089 / R</strain>
    </source>
</reference>